<keyword evidence="4" id="KW-0443">Lipid metabolism</keyword>
<dbReference type="PANTHER" id="PTHR37323:SF1">
    <property type="entry name" value="L-ORNITHINE N(ALPHA)-ACYLTRANSFERASE"/>
    <property type="match status" value="1"/>
</dbReference>
<dbReference type="Proteomes" id="UP000030889">
    <property type="component" value="Unassembled WGS sequence"/>
</dbReference>
<keyword evidence="3" id="KW-0808">Transferase</keyword>
<evidence type="ECO:0000313" key="6">
    <source>
        <dbReference type="EMBL" id="KHE42547.1"/>
    </source>
</evidence>
<accession>A0ABR4YJW4</accession>
<reference evidence="6 7" key="1">
    <citation type="submission" date="2014-09" db="EMBL/GenBank/DDBJ databases">
        <title>Alistipes sp. 627, sp. nov., a novel member of the family Rikenellaceae isolated from human faeces.</title>
        <authorList>
            <person name="Shkoporov A.N."/>
            <person name="Chaplin A.V."/>
            <person name="Motuzova O.V."/>
            <person name="Kafarskaia L.I."/>
            <person name="Khokhlova E.V."/>
            <person name="Efimov B.A."/>
        </authorList>
    </citation>
    <scope>NUCLEOTIDE SEQUENCE [LARGE SCALE GENOMIC DNA]</scope>
    <source>
        <strain evidence="6 7">627</strain>
    </source>
</reference>
<evidence type="ECO:0000256" key="3">
    <source>
        <dbReference type="ARBA" id="ARBA00022679"/>
    </source>
</evidence>
<protein>
    <submittedName>
        <fullName evidence="6">Hemolysin</fullName>
    </submittedName>
</protein>
<evidence type="ECO:0000256" key="1">
    <source>
        <dbReference type="ARBA" id="ARBA00005189"/>
    </source>
</evidence>
<dbReference type="Pfam" id="PF13444">
    <property type="entry name" value="Acetyltransf_5"/>
    <property type="match status" value="1"/>
</dbReference>
<proteinExistence type="predicted"/>
<dbReference type="RefSeq" id="WP_022064134.1">
    <property type="nucleotide sequence ID" value="NZ_JRGF01000003.1"/>
</dbReference>
<dbReference type="PANTHER" id="PTHR37323">
    <property type="entry name" value="GCN5-RELATED N-ACETYLTRANSFERASE"/>
    <property type="match status" value="1"/>
</dbReference>
<keyword evidence="2" id="KW-0444">Lipid biosynthesis</keyword>
<sequence length="315" mass="36582">MKPIIEAVPKELIERELTEERLLRATNNAGNFIYTIKAAEAPDIMREIGRLRELAFRQAGGGTGNEVDVDEQDLAPDGYTQLFVWDPVAREILGGYRYIICDSPYPKNLSTEHYFRFSDRFRQEVLPYTIELGRSFVQPRYQRTRDAKSLYALDNLWDGLGALIVENPDKQYFFGKVTMYGHYDKEARNILMYFLQKYFPDRDGLLEPLYPVEMNIDVPAMERIFAGGSYMDDYRTLVNELRKRDEFIPPMINSYMNLSPSMKVFSTVHNPDFGEVEETGILVRIKDIYPEKAERHTRGLLQKLKKRIKSVSGGE</sequence>
<name>A0ABR4YJW4_9BACT</name>
<dbReference type="InterPro" id="IPR052351">
    <property type="entry name" value="Ornithine_N-alpha-AT"/>
</dbReference>
<evidence type="ECO:0000256" key="2">
    <source>
        <dbReference type="ARBA" id="ARBA00022516"/>
    </source>
</evidence>
<dbReference type="InterPro" id="IPR016181">
    <property type="entry name" value="Acyl_CoA_acyltransferase"/>
</dbReference>
<organism evidence="6 7">
    <name type="scientific">Alistipes inops</name>
    <dbReference type="NCBI Taxonomy" id="1501391"/>
    <lineage>
        <taxon>Bacteria</taxon>
        <taxon>Pseudomonadati</taxon>
        <taxon>Bacteroidota</taxon>
        <taxon>Bacteroidia</taxon>
        <taxon>Bacteroidales</taxon>
        <taxon>Rikenellaceae</taxon>
        <taxon>Alistipes</taxon>
    </lineage>
</organism>
<keyword evidence="7" id="KW-1185">Reference proteome</keyword>
<dbReference type="EMBL" id="JRGF01000003">
    <property type="protein sequence ID" value="KHE42547.1"/>
    <property type="molecule type" value="Genomic_DNA"/>
</dbReference>
<comment type="caution">
    <text evidence="6">The sequence shown here is derived from an EMBL/GenBank/DDBJ whole genome shotgun (WGS) entry which is preliminary data.</text>
</comment>
<comment type="pathway">
    <text evidence="1">Lipid metabolism.</text>
</comment>
<evidence type="ECO:0000256" key="5">
    <source>
        <dbReference type="ARBA" id="ARBA00023315"/>
    </source>
</evidence>
<evidence type="ECO:0000313" key="7">
    <source>
        <dbReference type="Proteomes" id="UP000030889"/>
    </source>
</evidence>
<evidence type="ECO:0000256" key="4">
    <source>
        <dbReference type="ARBA" id="ARBA00023098"/>
    </source>
</evidence>
<keyword evidence="5" id="KW-0012">Acyltransferase</keyword>
<gene>
    <name evidence="6" type="ORF">LG35_02835</name>
</gene>
<dbReference type="SUPFAM" id="SSF55729">
    <property type="entry name" value="Acyl-CoA N-acyltransferases (Nat)"/>
    <property type="match status" value="1"/>
</dbReference>